<dbReference type="InterPro" id="IPR016187">
    <property type="entry name" value="CTDL_fold"/>
</dbReference>
<dbReference type="AlphaFoldDB" id="A0A8J4X8E3"/>
<proteinExistence type="predicted"/>
<name>A0A8J4X8E3_CLAMG</name>
<comment type="caution">
    <text evidence="2">The sequence shown here is derived from an EMBL/GenBank/DDBJ whole genome shotgun (WGS) entry which is preliminary data.</text>
</comment>
<keyword evidence="3" id="KW-1185">Reference proteome</keyword>
<dbReference type="PROSITE" id="PS50041">
    <property type="entry name" value="C_TYPE_LECTIN_2"/>
    <property type="match status" value="1"/>
</dbReference>
<dbReference type="SUPFAM" id="SSF56436">
    <property type="entry name" value="C-type lectin-like"/>
    <property type="match status" value="1"/>
</dbReference>
<dbReference type="Proteomes" id="UP000727407">
    <property type="component" value="Unassembled WGS sequence"/>
</dbReference>
<dbReference type="PANTHER" id="PTHR45784:SF5">
    <property type="entry name" value="C-TYPE LECTIN DOMAIN FAMILY 20 MEMBER A-RELATED"/>
    <property type="match status" value="1"/>
</dbReference>
<dbReference type="EMBL" id="QNUK01000043">
    <property type="protein sequence ID" value="KAF5905521.1"/>
    <property type="molecule type" value="Genomic_DNA"/>
</dbReference>
<dbReference type="Pfam" id="PF00059">
    <property type="entry name" value="Lectin_C"/>
    <property type="match status" value="1"/>
</dbReference>
<reference evidence="2" key="1">
    <citation type="submission" date="2020-07" db="EMBL/GenBank/DDBJ databases">
        <title>Clarias magur genome sequencing, assembly and annotation.</title>
        <authorList>
            <person name="Kushwaha B."/>
            <person name="Kumar R."/>
            <person name="Das P."/>
            <person name="Joshi C.G."/>
            <person name="Kumar D."/>
            <person name="Nagpure N.S."/>
            <person name="Pandey M."/>
            <person name="Agarwal S."/>
            <person name="Srivastava S."/>
            <person name="Singh M."/>
            <person name="Sahoo L."/>
            <person name="Jayasankar P."/>
            <person name="Meher P.K."/>
            <person name="Koringa P.G."/>
            <person name="Iquebal M.A."/>
            <person name="Das S.P."/>
            <person name="Bit A."/>
            <person name="Patnaik S."/>
            <person name="Patel N."/>
            <person name="Shah T.M."/>
            <person name="Hinsu A."/>
            <person name="Jena J.K."/>
        </authorList>
    </citation>
    <scope>NUCLEOTIDE SEQUENCE</scope>
    <source>
        <strain evidence="2">CIFAMagur01</strain>
        <tissue evidence="2">Testis</tissue>
    </source>
</reference>
<dbReference type="InterPro" id="IPR001304">
    <property type="entry name" value="C-type_lectin-like"/>
</dbReference>
<keyword evidence="2" id="KW-0675">Receptor</keyword>
<dbReference type="PANTHER" id="PTHR45784">
    <property type="entry name" value="C-TYPE LECTIN DOMAIN FAMILY 20 MEMBER A-RELATED"/>
    <property type="match status" value="1"/>
</dbReference>
<organism evidence="2 3">
    <name type="scientific">Clarias magur</name>
    <name type="common">Asian catfish</name>
    <name type="synonym">Macropteronotus magur</name>
    <dbReference type="NCBI Taxonomy" id="1594786"/>
    <lineage>
        <taxon>Eukaryota</taxon>
        <taxon>Metazoa</taxon>
        <taxon>Chordata</taxon>
        <taxon>Craniata</taxon>
        <taxon>Vertebrata</taxon>
        <taxon>Euteleostomi</taxon>
        <taxon>Actinopterygii</taxon>
        <taxon>Neopterygii</taxon>
        <taxon>Teleostei</taxon>
        <taxon>Ostariophysi</taxon>
        <taxon>Siluriformes</taxon>
        <taxon>Clariidae</taxon>
        <taxon>Clarias</taxon>
    </lineage>
</organism>
<dbReference type="OrthoDB" id="6369810at2759"/>
<feature type="non-terminal residue" evidence="2">
    <location>
        <position position="1"/>
    </location>
</feature>
<gene>
    <name evidence="2" type="ORF">DAT39_004720</name>
</gene>
<feature type="domain" description="C-type lectin" evidence="1">
    <location>
        <begin position="17"/>
        <end position="113"/>
    </location>
</feature>
<evidence type="ECO:0000313" key="2">
    <source>
        <dbReference type="EMBL" id="KAF5905521.1"/>
    </source>
</evidence>
<evidence type="ECO:0000313" key="3">
    <source>
        <dbReference type="Proteomes" id="UP000727407"/>
    </source>
</evidence>
<feature type="non-terminal residue" evidence="2">
    <location>
        <position position="145"/>
    </location>
</feature>
<dbReference type="SMART" id="SM00034">
    <property type="entry name" value="CLECT"/>
    <property type="match status" value="1"/>
</dbReference>
<dbReference type="Gene3D" id="3.10.100.10">
    <property type="entry name" value="Mannose-Binding Protein A, subunit A"/>
    <property type="match status" value="1"/>
</dbReference>
<accession>A0A8J4X8E3</accession>
<protein>
    <submittedName>
        <fullName evidence="2">Macrophage mannose receptor 1-like isoform X6</fullName>
    </submittedName>
</protein>
<dbReference type="InterPro" id="IPR016186">
    <property type="entry name" value="C-type_lectin-like/link_sf"/>
</dbReference>
<evidence type="ECO:0000259" key="1">
    <source>
        <dbReference type="PROSITE" id="PS50041"/>
    </source>
</evidence>
<sequence length="145" mass="16609">KFSDANKFIAISSPQLTWPDAQTYCRTHYTDLASSLNSSDDAILDQIKINQGDSWIGLNRDPDIWKWSDSTNALITWYPGQPDNYFGSENCAVVYKSMFYDERCTNPHYHFCQTLYPTRSQIVKLQVMSDGSVFDPAVQSSIFQQ</sequence>